<evidence type="ECO:0000313" key="3">
    <source>
        <dbReference type="EMBL" id="MCL1140816.1"/>
    </source>
</evidence>
<dbReference type="InterPro" id="IPR004045">
    <property type="entry name" value="Glutathione_S-Trfase_N"/>
</dbReference>
<dbReference type="Gene3D" id="1.20.1050.10">
    <property type="match status" value="1"/>
</dbReference>
<feature type="domain" description="GST C-terminal" evidence="2">
    <location>
        <begin position="86"/>
        <end position="212"/>
    </location>
</feature>
<dbReference type="GO" id="GO:0005737">
    <property type="term" value="C:cytoplasm"/>
    <property type="evidence" value="ECO:0007669"/>
    <property type="project" value="TreeGrafter"/>
</dbReference>
<dbReference type="EMBL" id="JAKILB010000019">
    <property type="protein sequence ID" value="MCL1140816.1"/>
    <property type="molecule type" value="Genomic_DNA"/>
</dbReference>
<dbReference type="InterPro" id="IPR050983">
    <property type="entry name" value="GST_Omega/HSP26"/>
</dbReference>
<dbReference type="InterPro" id="IPR036282">
    <property type="entry name" value="Glutathione-S-Trfase_C_sf"/>
</dbReference>
<keyword evidence="4" id="KW-1185">Reference proteome</keyword>
<dbReference type="InterPro" id="IPR036249">
    <property type="entry name" value="Thioredoxin-like_sf"/>
</dbReference>
<dbReference type="CDD" id="cd03196">
    <property type="entry name" value="GST_C_5"/>
    <property type="match status" value="1"/>
</dbReference>
<dbReference type="Gene3D" id="3.40.30.10">
    <property type="entry name" value="Glutaredoxin"/>
    <property type="match status" value="1"/>
</dbReference>
<evidence type="ECO:0000259" key="2">
    <source>
        <dbReference type="PROSITE" id="PS50405"/>
    </source>
</evidence>
<protein>
    <submittedName>
        <fullName evidence="3">Glutathione S-transferase</fullName>
    </submittedName>
</protein>
<dbReference type="PANTHER" id="PTHR43968:SF6">
    <property type="entry name" value="GLUTATHIONE S-TRANSFERASE OMEGA"/>
    <property type="match status" value="1"/>
</dbReference>
<gene>
    <name evidence="3" type="ORF">L2740_19950</name>
</gene>
<reference evidence="3" key="1">
    <citation type="submission" date="2022-01" db="EMBL/GenBank/DDBJ databases">
        <title>Whole genome-based taxonomy of the Shewanellaceae.</title>
        <authorList>
            <person name="Martin-Rodriguez A.J."/>
        </authorList>
    </citation>
    <scope>NUCLEOTIDE SEQUENCE</scope>
    <source>
        <strain evidence="3">KCTC 23973</strain>
    </source>
</reference>
<feature type="domain" description="GST N-terminal" evidence="1">
    <location>
        <begin position="2"/>
        <end position="81"/>
    </location>
</feature>
<dbReference type="Proteomes" id="UP001139293">
    <property type="component" value="Unassembled WGS sequence"/>
</dbReference>
<dbReference type="InterPro" id="IPR010987">
    <property type="entry name" value="Glutathione-S-Trfase_C-like"/>
</dbReference>
<evidence type="ECO:0000259" key="1">
    <source>
        <dbReference type="PROSITE" id="PS50404"/>
    </source>
</evidence>
<dbReference type="PROSITE" id="PS50404">
    <property type="entry name" value="GST_NTER"/>
    <property type="match status" value="1"/>
</dbReference>
<dbReference type="Pfam" id="PF13417">
    <property type="entry name" value="GST_N_3"/>
    <property type="match status" value="1"/>
</dbReference>
<dbReference type="PANTHER" id="PTHR43968">
    <property type="match status" value="1"/>
</dbReference>
<dbReference type="SFLD" id="SFLDS00019">
    <property type="entry name" value="Glutathione_Transferase_(cytos"/>
    <property type="match status" value="1"/>
</dbReference>
<comment type="caution">
    <text evidence="3">The sequence shown here is derived from an EMBL/GenBank/DDBJ whole genome shotgun (WGS) entry which is preliminary data.</text>
</comment>
<dbReference type="Pfam" id="PF13410">
    <property type="entry name" value="GST_C_2"/>
    <property type="match status" value="1"/>
</dbReference>
<dbReference type="PROSITE" id="PS50405">
    <property type="entry name" value="GST_CTER"/>
    <property type="match status" value="1"/>
</dbReference>
<proteinExistence type="predicted"/>
<dbReference type="SUPFAM" id="SSF52833">
    <property type="entry name" value="Thioredoxin-like"/>
    <property type="match status" value="1"/>
</dbReference>
<dbReference type="RefSeq" id="WP_248951782.1">
    <property type="nucleotide sequence ID" value="NZ_JAKILB010000019.1"/>
</dbReference>
<name>A0A9X1ZFW6_9GAMM</name>
<dbReference type="SUPFAM" id="SSF47616">
    <property type="entry name" value="GST C-terminal domain-like"/>
    <property type="match status" value="1"/>
</dbReference>
<dbReference type="AlphaFoldDB" id="A0A9X1ZFW6"/>
<organism evidence="3 4">
    <name type="scientific">Shewanella pneumatophori</name>
    <dbReference type="NCBI Taxonomy" id="314092"/>
    <lineage>
        <taxon>Bacteria</taxon>
        <taxon>Pseudomonadati</taxon>
        <taxon>Pseudomonadota</taxon>
        <taxon>Gammaproteobacteria</taxon>
        <taxon>Alteromonadales</taxon>
        <taxon>Shewanellaceae</taxon>
        <taxon>Shewanella</taxon>
    </lineage>
</organism>
<accession>A0A9X1ZFW6</accession>
<evidence type="ECO:0000313" key="4">
    <source>
        <dbReference type="Proteomes" id="UP001139293"/>
    </source>
</evidence>
<dbReference type="InterPro" id="IPR040079">
    <property type="entry name" value="Glutathione_S-Trfase"/>
</dbReference>
<sequence length="220" mass="25399">MSLPTLYSFRRCPYAMRARLGIMLSGQSVDLREIILKHKPQAMLDASPKGTVPVLILQDGSVVEESIEIMCWALAKNDPSDLLLQRRPALQEVAQALIQTNDDSFKPWLDKYKYADRHPDMSEQYYRQQGESFISQLENLLTKNQQLLADKPCIADYAIFPFIRQFAGVDKTWFDNAAYPNVQRWLTSHIQSDAFTAIMQKYPTWLESNQSFEFGEQHKS</sequence>